<dbReference type="Gene3D" id="2.60.40.1930">
    <property type="match status" value="2"/>
</dbReference>
<feature type="chain" id="PRO_5001520507" evidence="3">
    <location>
        <begin position="24"/>
        <end position="179"/>
    </location>
</feature>
<evidence type="ECO:0000256" key="1">
    <source>
        <dbReference type="ARBA" id="ARBA00022729"/>
    </source>
</evidence>
<dbReference type="Pfam" id="PF01835">
    <property type="entry name" value="MG2"/>
    <property type="match status" value="1"/>
</dbReference>
<dbReference type="EMBL" id="GBBL01000065">
    <property type="protein sequence ID" value="JAC27255.1"/>
    <property type="molecule type" value="mRNA"/>
</dbReference>
<evidence type="ECO:0000313" key="5">
    <source>
        <dbReference type="EMBL" id="JAC27255.1"/>
    </source>
</evidence>
<reference evidence="5" key="1">
    <citation type="submission" date="2014-03" db="EMBL/GenBank/DDBJ databases">
        <title>The sialotranscriptome of Amblyomma triste, Amblyomma parvum and Amblyomma cajennense ticks, uncovered by 454-based RNA-seq.</title>
        <authorList>
            <person name="Garcia G.R."/>
            <person name="Gardinassi L.G."/>
            <person name="Ribeiro J.M."/>
            <person name="Anatrielo E."/>
            <person name="Ferreira B.R."/>
            <person name="Moreira H.N."/>
            <person name="Mafra C."/>
            <person name="Olegario M.M."/>
            <person name="Szabo P.J."/>
            <person name="Miranda-Santos I.K."/>
            <person name="Maruyama S.R."/>
        </authorList>
    </citation>
    <scope>NUCLEOTIDE SEQUENCE</scope>
    <source>
        <strain evidence="5">Araguapaz</strain>
        <tissue evidence="5">Salivary glands</tissue>
    </source>
</reference>
<evidence type="ECO:0000259" key="4">
    <source>
        <dbReference type="Pfam" id="PF01835"/>
    </source>
</evidence>
<feature type="signal peptide" evidence="3">
    <location>
        <begin position="1"/>
        <end position="23"/>
    </location>
</feature>
<organism evidence="5">
    <name type="scientific">Amblyomma parvum</name>
    <name type="common">South American tick</name>
    <dbReference type="NCBI Taxonomy" id="251391"/>
    <lineage>
        <taxon>Eukaryota</taxon>
        <taxon>Metazoa</taxon>
        <taxon>Ecdysozoa</taxon>
        <taxon>Arthropoda</taxon>
        <taxon>Chelicerata</taxon>
        <taxon>Arachnida</taxon>
        <taxon>Acari</taxon>
        <taxon>Parasitiformes</taxon>
        <taxon>Ixodida</taxon>
        <taxon>Ixodoidea</taxon>
        <taxon>Ixodidae</taxon>
        <taxon>Amblyomminae</taxon>
        <taxon>Amblyomma</taxon>
    </lineage>
</organism>
<evidence type="ECO:0000256" key="3">
    <source>
        <dbReference type="SAM" id="SignalP"/>
    </source>
</evidence>
<dbReference type="InterPro" id="IPR002890">
    <property type="entry name" value="MG2"/>
</dbReference>
<feature type="domain" description="Macroglobulin" evidence="4">
    <location>
        <begin position="129"/>
        <end position="175"/>
    </location>
</feature>
<protein>
    <submittedName>
        <fullName evidence="5">Putative alpha-macroglobulin</fullName>
    </submittedName>
</protein>
<dbReference type="AlphaFoldDB" id="A0A023G2V6"/>
<sequence>MKGAPILWAICALIASPSNWVRANDECIVMAPNTLRVGARETVVAMVGGSAQRVVVSLTGNRPGHGAFFQTALNVAAGSTGVAEVLVGPDDVRGMQLTEEGARVKLSVQCGAWSRHVFLPLSEASADYFFLQTDRPIYHPGSTVNIRFIALNGTLAPTSTPFKLEVRNPQNVILEVKDF</sequence>
<accession>A0A023G2V6</accession>
<dbReference type="PANTHER" id="PTHR11412">
    <property type="entry name" value="MACROGLOBULIN / COMPLEMENT"/>
    <property type="match status" value="1"/>
</dbReference>
<dbReference type="InterPro" id="IPR050473">
    <property type="entry name" value="A2M/Complement_sys"/>
</dbReference>
<name>A0A023G2V6_AMBPA</name>
<keyword evidence="2" id="KW-0882">Thioester bond</keyword>
<dbReference type="PANTHER" id="PTHR11412:SF136">
    <property type="entry name" value="CD109 ANTIGEN"/>
    <property type="match status" value="1"/>
</dbReference>
<feature type="non-terminal residue" evidence="5">
    <location>
        <position position="179"/>
    </location>
</feature>
<keyword evidence="1 3" id="KW-0732">Signal</keyword>
<evidence type="ECO:0000256" key="2">
    <source>
        <dbReference type="ARBA" id="ARBA00022966"/>
    </source>
</evidence>
<dbReference type="GO" id="GO:0004866">
    <property type="term" value="F:endopeptidase inhibitor activity"/>
    <property type="evidence" value="ECO:0007669"/>
    <property type="project" value="InterPro"/>
</dbReference>
<proteinExistence type="evidence at transcript level"/>